<comment type="caution">
    <text evidence="2">The sequence shown here is derived from an EMBL/GenBank/DDBJ whole genome shotgun (WGS) entry which is preliminary data.</text>
</comment>
<accession>A0A7Y6IN94</accession>
<dbReference type="Proteomes" id="UP000546126">
    <property type="component" value="Unassembled WGS sequence"/>
</dbReference>
<protein>
    <submittedName>
        <fullName evidence="2">DUF3040 domain-containing protein</fullName>
    </submittedName>
</protein>
<feature type="transmembrane region" description="Helical" evidence="1">
    <location>
        <begin position="62"/>
        <end position="82"/>
    </location>
</feature>
<dbReference type="Pfam" id="PF11239">
    <property type="entry name" value="DUF3040"/>
    <property type="match status" value="1"/>
</dbReference>
<keyword evidence="1" id="KW-0812">Transmembrane</keyword>
<evidence type="ECO:0000313" key="3">
    <source>
        <dbReference type="Proteomes" id="UP000546126"/>
    </source>
</evidence>
<keyword evidence="1" id="KW-0472">Membrane</keyword>
<dbReference type="InterPro" id="IPR021401">
    <property type="entry name" value="DUF3040"/>
</dbReference>
<name>A0A7Y6IN94_9ACTN</name>
<evidence type="ECO:0000313" key="2">
    <source>
        <dbReference type="EMBL" id="NUW41392.1"/>
    </source>
</evidence>
<dbReference type="RefSeq" id="WP_175600898.1">
    <property type="nucleotide sequence ID" value="NZ_JABWGO010000002.1"/>
</dbReference>
<organism evidence="2 3">
    <name type="scientific">Nonomuraea rhodomycinica</name>
    <dbReference type="NCBI Taxonomy" id="1712872"/>
    <lineage>
        <taxon>Bacteria</taxon>
        <taxon>Bacillati</taxon>
        <taxon>Actinomycetota</taxon>
        <taxon>Actinomycetes</taxon>
        <taxon>Streptosporangiales</taxon>
        <taxon>Streptosporangiaceae</taxon>
        <taxon>Nonomuraea</taxon>
    </lineage>
</organism>
<keyword evidence="1" id="KW-1133">Transmembrane helix</keyword>
<evidence type="ECO:0000256" key="1">
    <source>
        <dbReference type="SAM" id="Phobius"/>
    </source>
</evidence>
<gene>
    <name evidence="2" type="ORF">HT134_14770</name>
</gene>
<sequence length="83" mass="9070">MVIAMGLSGKERRILAEIEYALALEDPDLARRVAAINSIEAGGEGYIRPYGERARGWVTRHVWLIVLSVLLVVALLTLAVLVA</sequence>
<dbReference type="EMBL" id="JABWGO010000002">
    <property type="protein sequence ID" value="NUW41392.1"/>
    <property type="molecule type" value="Genomic_DNA"/>
</dbReference>
<dbReference type="AlphaFoldDB" id="A0A7Y6IN94"/>
<keyword evidence="3" id="KW-1185">Reference proteome</keyword>
<reference evidence="2 3" key="1">
    <citation type="submission" date="2020-06" db="EMBL/GenBank/DDBJ databases">
        <authorList>
            <person name="Chanama M."/>
        </authorList>
    </citation>
    <scope>NUCLEOTIDE SEQUENCE [LARGE SCALE GENOMIC DNA]</scope>
    <source>
        <strain evidence="2 3">TBRC6557</strain>
    </source>
</reference>
<proteinExistence type="predicted"/>